<dbReference type="GO" id="GO:0016887">
    <property type="term" value="F:ATP hydrolysis activity"/>
    <property type="evidence" value="ECO:0007669"/>
    <property type="project" value="InterPro"/>
</dbReference>
<dbReference type="OrthoDB" id="9815712at2"/>
<reference evidence="8 9" key="1">
    <citation type="journal article" date="2011" name="J. Bacteriol.">
        <title>Complete genome sequences of the chemolithoautotrophic Oligotropha carboxidovorans strains OM4 and OM5.</title>
        <authorList>
            <person name="Volland S."/>
            <person name="Rachinger M."/>
            <person name="Strittmatter A."/>
            <person name="Daniel R."/>
            <person name="Gottschalk G."/>
            <person name="Meyer O."/>
        </authorList>
    </citation>
    <scope>NUCLEOTIDE SEQUENCE [LARGE SCALE GENOMIC DNA]</scope>
    <source>
        <strain evidence="9">ATCC 49405 / DSM 1227 / KCTC 32145 / OM5</strain>
    </source>
</reference>
<dbReference type="KEGG" id="oca:OCAR_7511"/>
<dbReference type="Pfam" id="PF08352">
    <property type="entry name" value="oligo_HPY"/>
    <property type="match status" value="1"/>
</dbReference>
<evidence type="ECO:0000313" key="9">
    <source>
        <dbReference type="Proteomes" id="UP000007730"/>
    </source>
</evidence>
<evidence type="ECO:0000313" key="8">
    <source>
        <dbReference type="EMBL" id="AEI05350.1"/>
    </source>
</evidence>
<dbReference type="PANTHER" id="PTHR43776">
    <property type="entry name" value="TRANSPORT ATP-BINDING PROTEIN"/>
    <property type="match status" value="1"/>
</dbReference>
<sequence>MQLSIRHLKKSFVLPQRTGWTVERKYVHAVNDVSFSIGKGESFGIVGESGSGKSTLARLILGLEQPTDGSIELEGRDVANLKGKARQSYWKRVQIIFQDPFSSLNPRMRIGDILAEPIRNYGVATGNLSGQVEELLKLVGLPPTATNRYPHELSGGQRQRVAIAAALAVKPDIILADEAVSALDVSVQAQIINLLSDLKKQLGLTYIFITHDLNLSSYFCDRIAVLYLGQIMEVCSSDVLLERPAHPYTQALISAVPAVDPAKRKNRTKLTGEIPSPINPPKGCPFHPRCPLTIAKCSEERPPVVDIGGGHLAACHVVSERLAQGAL</sequence>
<dbReference type="GO" id="GO:0055085">
    <property type="term" value="P:transmembrane transport"/>
    <property type="evidence" value="ECO:0007669"/>
    <property type="project" value="UniProtKB-ARBA"/>
</dbReference>
<dbReference type="PANTHER" id="PTHR43776:SF8">
    <property type="entry name" value="ABC TRANSPORTER, ATP-BINDING PROTEIN"/>
    <property type="match status" value="1"/>
</dbReference>
<dbReference type="InterPro" id="IPR027417">
    <property type="entry name" value="P-loop_NTPase"/>
</dbReference>
<keyword evidence="3" id="KW-0813">Transport</keyword>
<dbReference type="AlphaFoldDB" id="B6JJM0"/>
<dbReference type="Pfam" id="PF00005">
    <property type="entry name" value="ABC_tran"/>
    <property type="match status" value="1"/>
</dbReference>
<keyword evidence="9" id="KW-1185">Reference proteome</keyword>
<dbReference type="Proteomes" id="UP000007730">
    <property type="component" value="Chromosome"/>
</dbReference>
<dbReference type="InterPro" id="IPR013563">
    <property type="entry name" value="Oligopep_ABC_C"/>
</dbReference>
<protein>
    <submittedName>
        <fullName evidence="8">ABC transporter, oligopeptide/dipeptide ATP-binding protein DppF</fullName>
    </submittedName>
</protein>
<dbReference type="PATRIC" id="fig|504832.7.peg.656"/>
<dbReference type="GO" id="GO:0015833">
    <property type="term" value="P:peptide transport"/>
    <property type="evidence" value="ECO:0007669"/>
    <property type="project" value="InterPro"/>
</dbReference>
<dbReference type="eggNOG" id="COG4608">
    <property type="taxonomic scope" value="Bacteria"/>
</dbReference>
<evidence type="ECO:0000256" key="4">
    <source>
        <dbReference type="ARBA" id="ARBA00022741"/>
    </source>
</evidence>
<evidence type="ECO:0000256" key="2">
    <source>
        <dbReference type="ARBA" id="ARBA00005417"/>
    </source>
</evidence>
<dbReference type="STRING" id="504832.OCA5_c06270"/>
<dbReference type="NCBIfam" id="TIGR01727">
    <property type="entry name" value="oligo_HPY"/>
    <property type="match status" value="1"/>
</dbReference>
<dbReference type="EMBL" id="CP002826">
    <property type="protein sequence ID" value="AEI05350.1"/>
    <property type="molecule type" value="Genomic_DNA"/>
</dbReference>
<dbReference type="InterPro" id="IPR050319">
    <property type="entry name" value="ABC_transp_ATP-bind"/>
</dbReference>
<accession>B6JJM0</accession>
<evidence type="ECO:0000256" key="6">
    <source>
        <dbReference type="ARBA" id="ARBA00024722"/>
    </source>
</evidence>
<comment type="similarity">
    <text evidence="2">Belongs to the ABC transporter superfamily.</text>
</comment>
<gene>
    <name evidence="8" type="primary">dppF</name>
    <name evidence="8" type="ordered locus">OCA5_c06270</name>
</gene>
<evidence type="ECO:0000256" key="3">
    <source>
        <dbReference type="ARBA" id="ARBA00022448"/>
    </source>
</evidence>
<dbReference type="PROSITE" id="PS50893">
    <property type="entry name" value="ABC_TRANSPORTER_2"/>
    <property type="match status" value="1"/>
</dbReference>
<evidence type="ECO:0000256" key="5">
    <source>
        <dbReference type="ARBA" id="ARBA00022840"/>
    </source>
</evidence>
<evidence type="ECO:0000256" key="1">
    <source>
        <dbReference type="ARBA" id="ARBA00004417"/>
    </source>
</evidence>
<dbReference type="GO" id="GO:0005886">
    <property type="term" value="C:plasma membrane"/>
    <property type="evidence" value="ECO:0007669"/>
    <property type="project" value="UniProtKB-SubCell"/>
</dbReference>
<name>B6JJM0_AFIC5</name>
<dbReference type="GO" id="GO:0005524">
    <property type="term" value="F:ATP binding"/>
    <property type="evidence" value="ECO:0007669"/>
    <property type="project" value="UniProtKB-KW"/>
</dbReference>
<dbReference type="SMART" id="SM00382">
    <property type="entry name" value="AAA"/>
    <property type="match status" value="1"/>
</dbReference>
<dbReference type="FunFam" id="3.40.50.300:FF:000016">
    <property type="entry name" value="Oligopeptide ABC transporter ATP-binding component"/>
    <property type="match status" value="1"/>
</dbReference>
<dbReference type="InterPro" id="IPR003439">
    <property type="entry name" value="ABC_transporter-like_ATP-bd"/>
</dbReference>
<dbReference type="InterPro" id="IPR017871">
    <property type="entry name" value="ABC_transporter-like_CS"/>
</dbReference>
<dbReference type="CDD" id="cd03257">
    <property type="entry name" value="ABC_NikE_OppD_transporters"/>
    <property type="match status" value="1"/>
</dbReference>
<evidence type="ECO:0000259" key="7">
    <source>
        <dbReference type="PROSITE" id="PS50893"/>
    </source>
</evidence>
<dbReference type="HOGENOM" id="CLU_000604_1_23_5"/>
<dbReference type="InterPro" id="IPR003593">
    <property type="entry name" value="AAA+_ATPase"/>
</dbReference>
<dbReference type="Gene3D" id="3.40.50.300">
    <property type="entry name" value="P-loop containing nucleotide triphosphate hydrolases"/>
    <property type="match status" value="1"/>
</dbReference>
<organism evidence="8 9">
    <name type="scientific">Afipia carboxidovorans (strain ATCC 49405 / DSM 1227 / KCTC 32145 / OM5)</name>
    <name type="common">Oligotropha carboxidovorans</name>
    <dbReference type="NCBI Taxonomy" id="504832"/>
    <lineage>
        <taxon>Bacteria</taxon>
        <taxon>Pseudomonadati</taxon>
        <taxon>Pseudomonadota</taxon>
        <taxon>Alphaproteobacteria</taxon>
        <taxon>Hyphomicrobiales</taxon>
        <taxon>Nitrobacteraceae</taxon>
        <taxon>Afipia</taxon>
    </lineage>
</organism>
<keyword evidence="5 8" id="KW-0067">ATP-binding</keyword>
<comment type="function">
    <text evidence="6">Involved in beta-(1--&gt;2)glucan export. Transmembrane domains (TMD) form a pore in the inner membrane and the ATP-binding domain (NBD) is responsible for energy generation.</text>
</comment>
<keyword evidence="4" id="KW-0547">Nucleotide-binding</keyword>
<dbReference type="RefSeq" id="WP_012564638.1">
    <property type="nucleotide sequence ID" value="NC_011386.1"/>
</dbReference>
<comment type="subcellular location">
    <subcellularLocation>
        <location evidence="1">Cell inner membrane</location>
        <topology evidence="1">Peripheral membrane protein</topology>
    </subcellularLocation>
</comment>
<feature type="domain" description="ABC transporter" evidence="7">
    <location>
        <begin position="3"/>
        <end position="253"/>
    </location>
</feature>
<dbReference type="SUPFAM" id="SSF52540">
    <property type="entry name" value="P-loop containing nucleoside triphosphate hydrolases"/>
    <property type="match status" value="1"/>
</dbReference>
<proteinExistence type="inferred from homology"/>
<dbReference type="PROSITE" id="PS00211">
    <property type="entry name" value="ABC_TRANSPORTER_1"/>
    <property type="match status" value="1"/>
</dbReference>
<dbReference type="KEGG" id="ocg:OCA5_c06270"/>